<keyword evidence="1" id="KW-0175">Coiled coil</keyword>
<dbReference type="EMBL" id="HBJA01054102">
    <property type="protein sequence ID" value="CAE0808051.1"/>
    <property type="molecule type" value="Transcribed_RNA"/>
</dbReference>
<evidence type="ECO:0000313" key="2">
    <source>
        <dbReference type="EMBL" id="CAE0808051.1"/>
    </source>
</evidence>
<proteinExistence type="predicted"/>
<dbReference type="PANTHER" id="PTHR34732">
    <property type="entry name" value="69 KDA PARAFLAGELLAR ROD PROTEIN-RELATED"/>
    <property type="match status" value="1"/>
</dbReference>
<evidence type="ECO:0000256" key="1">
    <source>
        <dbReference type="SAM" id="Coils"/>
    </source>
</evidence>
<feature type="coiled-coil region" evidence="1">
    <location>
        <begin position="448"/>
        <end position="482"/>
    </location>
</feature>
<gene>
    <name evidence="2" type="ORF">EGYM00163_LOCUS19180</name>
</gene>
<dbReference type="GO" id="GO:0031514">
    <property type="term" value="C:motile cilium"/>
    <property type="evidence" value="ECO:0007669"/>
    <property type="project" value="InterPro"/>
</dbReference>
<dbReference type="PANTHER" id="PTHR34732:SF4">
    <property type="entry name" value="ROD COMPONENT, PUTATIVE-RELATED"/>
    <property type="match status" value="1"/>
</dbReference>
<accession>A0A7S4CVR6</accession>
<protein>
    <recommendedName>
        <fullName evidence="3">Paraflagellar rod protein</fullName>
    </recommendedName>
</protein>
<dbReference type="GO" id="GO:0005516">
    <property type="term" value="F:calmodulin binding"/>
    <property type="evidence" value="ECO:0007669"/>
    <property type="project" value="InterPro"/>
</dbReference>
<evidence type="ECO:0008006" key="3">
    <source>
        <dbReference type="Google" id="ProtNLM"/>
    </source>
</evidence>
<sequence length="601" mass="68673">MSPLRQLEEYLMQHSQRYSCMLLRKEAVGVQLKAATMLQDFEAEDTANPRLYDETQLLIDLDQELSAQQLEAVCSGEVLELQNAEYALKRLCSLQNDYSDALRTGLTQIHKKLQRVIQNAADDKSNLSEIGGLLTLQIQHLESILSRHSLREMVAVVDDEIAQVTNRVDDCDIKSREALEAGESALGEGYYHTKFEHLEQLRALTESKSELIRAELQWMDKTVREAMDKRQSAHHQIRSVNARYSNMARRVQQDLTQLEDGMKDRGAVQTASLEDRQAMLADSEAWLRKNQQKQDDAWSKLCTLEVEMCNLAKDRMRELQRRWELTECWRDQVGSEVPYTTFYKDRLKMVARSKKAITTAEWCCAQIQEISKSLAETTKRALESQRTLSTGPLEDKADLDHFHTFRRLYLGLGDLIFKKEKVVGEVERAAMQSHVHLEFCKDTFDPMAKEHKEEIELHQRTVTALEQEIAVLRRQMQTALDMVRPVEARIKTKGLDLGLHPVDELQDTLIGKSKKMLLFRELRRAAKGHEMEPPSIGAGCTSFLDSTAADSLQSMDAPLSPIALSMSPNSSHVQQRDRPMHIFQGWSDIELDLTSSASMNP</sequence>
<organism evidence="2">
    <name type="scientific">Eutreptiella gymnastica</name>
    <dbReference type="NCBI Taxonomy" id="73025"/>
    <lineage>
        <taxon>Eukaryota</taxon>
        <taxon>Discoba</taxon>
        <taxon>Euglenozoa</taxon>
        <taxon>Euglenida</taxon>
        <taxon>Spirocuta</taxon>
        <taxon>Euglenophyceae</taxon>
        <taxon>Eutreptiales</taxon>
        <taxon>Eutreptiaceae</taxon>
        <taxon>Eutreptiella</taxon>
    </lineage>
</organism>
<dbReference type="AlphaFoldDB" id="A0A7S4CVR6"/>
<dbReference type="InterPro" id="IPR007824">
    <property type="entry name" value="Flagellar_rod"/>
</dbReference>
<reference evidence="2" key="1">
    <citation type="submission" date="2021-01" db="EMBL/GenBank/DDBJ databases">
        <authorList>
            <person name="Corre E."/>
            <person name="Pelletier E."/>
            <person name="Niang G."/>
            <person name="Scheremetjew M."/>
            <person name="Finn R."/>
            <person name="Kale V."/>
            <person name="Holt S."/>
            <person name="Cochrane G."/>
            <person name="Meng A."/>
            <person name="Brown T."/>
            <person name="Cohen L."/>
        </authorList>
    </citation>
    <scope>NUCLEOTIDE SEQUENCE</scope>
    <source>
        <strain evidence="2">CCMP1594</strain>
    </source>
</reference>
<name>A0A7S4CVR6_9EUGL</name>
<dbReference type="Pfam" id="PF05149">
    <property type="entry name" value="Flagellar_rod"/>
    <property type="match status" value="1"/>
</dbReference>
<dbReference type="InterPro" id="IPR053120">
    <property type="entry name" value="PFR_Component"/>
</dbReference>